<gene>
    <name evidence="1" type="ORF">MES5069_230117</name>
</gene>
<keyword evidence="2" id="KW-1185">Reference proteome</keyword>
<proteinExistence type="predicted"/>
<comment type="caution">
    <text evidence="1">The sequence shown here is derived from an EMBL/GenBank/DDBJ whole genome shotgun (WGS) entry which is preliminary data.</text>
</comment>
<evidence type="ECO:0000313" key="2">
    <source>
        <dbReference type="Proteomes" id="UP001153050"/>
    </source>
</evidence>
<sequence>MQRALGSCLYACRYPKTAAHLVPEGMFLGDMHQPVSGLAGTKHSAVTFHAGEFQSP</sequence>
<dbReference type="EMBL" id="CAKXZT010000117">
    <property type="protein sequence ID" value="CAH2399725.1"/>
    <property type="molecule type" value="Genomic_DNA"/>
</dbReference>
<evidence type="ECO:0000313" key="1">
    <source>
        <dbReference type="EMBL" id="CAH2399725.1"/>
    </source>
</evidence>
<protein>
    <submittedName>
        <fullName evidence="1">Uncharacterized protein</fullName>
    </submittedName>
</protein>
<name>A0ABN8JR85_9HYPH</name>
<dbReference type="Proteomes" id="UP001153050">
    <property type="component" value="Unassembled WGS sequence"/>
</dbReference>
<reference evidence="1 2" key="1">
    <citation type="submission" date="2022-03" db="EMBL/GenBank/DDBJ databases">
        <authorList>
            <person name="Brunel B."/>
        </authorList>
    </citation>
    <scope>NUCLEOTIDE SEQUENCE [LARGE SCALE GENOMIC DNA]</scope>
    <source>
        <strain evidence="1">STM5069sample</strain>
    </source>
</reference>
<organism evidence="1 2">
    <name type="scientific">Mesorhizobium escarrei</name>
    <dbReference type="NCBI Taxonomy" id="666018"/>
    <lineage>
        <taxon>Bacteria</taxon>
        <taxon>Pseudomonadati</taxon>
        <taxon>Pseudomonadota</taxon>
        <taxon>Alphaproteobacteria</taxon>
        <taxon>Hyphomicrobiales</taxon>
        <taxon>Phyllobacteriaceae</taxon>
        <taxon>Mesorhizobium</taxon>
    </lineage>
</organism>
<accession>A0ABN8JR85</accession>